<protein>
    <submittedName>
        <fullName evidence="3">Uncharacterized protein</fullName>
    </submittedName>
</protein>
<feature type="coiled-coil region" evidence="1">
    <location>
        <begin position="89"/>
        <end position="123"/>
    </location>
</feature>
<keyword evidence="1" id="KW-0175">Coiled coil</keyword>
<evidence type="ECO:0000313" key="3">
    <source>
        <dbReference type="EMBL" id="KAJ1913171.1"/>
    </source>
</evidence>
<dbReference type="AlphaFoldDB" id="A0A9W7ZPL8"/>
<dbReference type="EMBL" id="JANBPT010000770">
    <property type="protein sequence ID" value="KAJ1913171.1"/>
    <property type="molecule type" value="Genomic_DNA"/>
</dbReference>
<evidence type="ECO:0000313" key="4">
    <source>
        <dbReference type="Proteomes" id="UP001150569"/>
    </source>
</evidence>
<proteinExistence type="predicted"/>
<accession>A0A9W7ZPL8</accession>
<comment type="caution">
    <text evidence="3">The sequence shown here is derived from an EMBL/GenBank/DDBJ whole genome shotgun (WGS) entry which is preliminary data.</text>
</comment>
<name>A0A9W7ZPL8_9FUNG</name>
<sequence>MVNTRDQHHPSQSLAPGLPTDITMSAPPSITQVTTEPAANHETGMAALITTENNVEVAGEEGEEEVEIELPTAVVEALSMLRSDGQLDMASALQDINRAEKFMDELENRLKKLDDNIALLSQDLLVEPKTENESESKA</sequence>
<evidence type="ECO:0000256" key="2">
    <source>
        <dbReference type="SAM" id="MobiDB-lite"/>
    </source>
</evidence>
<keyword evidence="4" id="KW-1185">Reference proteome</keyword>
<dbReference type="Proteomes" id="UP001150569">
    <property type="component" value="Unassembled WGS sequence"/>
</dbReference>
<gene>
    <name evidence="3" type="ORF">IWQ60_009327</name>
</gene>
<feature type="region of interest" description="Disordered" evidence="2">
    <location>
        <begin position="1"/>
        <end position="30"/>
    </location>
</feature>
<evidence type="ECO:0000256" key="1">
    <source>
        <dbReference type="SAM" id="Coils"/>
    </source>
</evidence>
<organism evidence="3 4">
    <name type="scientific">Tieghemiomyces parasiticus</name>
    <dbReference type="NCBI Taxonomy" id="78921"/>
    <lineage>
        <taxon>Eukaryota</taxon>
        <taxon>Fungi</taxon>
        <taxon>Fungi incertae sedis</taxon>
        <taxon>Zoopagomycota</taxon>
        <taxon>Kickxellomycotina</taxon>
        <taxon>Dimargaritomycetes</taxon>
        <taxon>Dimargaritales</taxon>
        <taxon>Dimargaritaceae</taxon>
        <taxon>Tieghemiomyces</taxon>
    </lineage>
</organism>
<reference evidence="3" key="1">
    <citation type="submission" date="2022-07" db="EMBL/GenBank/DDBJ databases">
        <title>Phylogenomic reconstructions and comparative analyses of Kickxellomycotina fungi.</title>
        <authorList>
            <person name="Reynolds N.K."/>
            <person name="Stajich J.E."/>
            <person name="Barry K."/>
            <person name="Grigoriev I.V."/>
            <person name="Crous P."/>
            <person name="Smith M.E."/>
        </authorList>
    </citation>
    <scope>NUCLEOTIDE SEQUENCE</scope>
    <source>
        <strain evidence="3">RSA 861</strain>
    </source>
</reference>